<comment type="caution">
    <text evidence="2">The sequence shown here is derived from an EMBL/GenBank/DDBJ whole genome shotgun (WGS) entry which is preliminary data.</text>
</comment>
<dbReference type="PRINTS" id="PR00111">
    <property type="entry name" value="ABHYDROLASE"/>
</dbReference>
<protein>
    <submittedName>
        <fullName evidence="2">Alpha/beta hydrolase</fullName>
    </submittedName>
</protein>
<dbReference type="InterPro" id="IPR029058">
    <property type="entry name" value="AB_hydrolase_fold"/>
</dbReference>
<dbReference type="Gene3D" id="3.40.50.1820">
    <property type="entry name" value="alpha/beta hydrolase"/>
    <property type="match status" value="1"/>
</dbReference>
<name>A0A8J7IKH5_9RHOB</name>
<keyword evidence="2" id="KW-0378">Hydrolase</keyword>
<reference evidence="2" key="1">
    <citation type="submission" date="2020-12" db="EMBL/GenBank/DDBJ databases">
        <title>Sedimentitalea sp. nov., isolated from sand in Incheon.</title>
        <authorList>
            <person name="Kim W."/>
        </authorList>
    </citation>
    <scope>NUCLEOTIDE SEQUENCE</scope>
    <source>
        <strain evidence="2">CAU 1593</strain>
    </source>
</reference>
<dbReference type="GO" id="GO:0016787">
    <property type="term" value="F:hydrolase activity"/>
    <property type="evidence" value="ECO:0007669"/>
    <property type="project" value="UniProtKB-KW"/>
</dbReference>
<dbReference type="PANTHER" id="PTHR43194:SF2">
    <property type="entry name" value="PEROXISOMAL MEMBRANE PROTEIN LPX1"/>
    <property type="match status" value="1"/>
</dbReference>
<dbReference type="RefSeq" id="WP_199026510.1">
    <property type="nucleotide sequence ID" value="NZ_JAELVR010000017.1"/>
</dbReference>
<feature type="domain" description="AB hydrolase-1" evidence="1">
    <location>
        <begin position="60"/>
        <end position="298"/>
    </location>
</feature>
<dbReference type="InterPro" id="IPR000073">
    <property type="entry name" value="AB_hydrolase_1"/>
</dbReference>
<evidence type="ECO:0000313" key="3">
    <source>
        <dbReference type="Proteomes" id="UP000619079"/>
    </source>
</evidence>
<accession>A0A8J7IKH5</accession>
<evidence type="ECO:0000313" key="2">
    <source>
        <dbReference type="EMBL" id="MBJ6373637.1"/>
    </source>
</evidence>
<dbReference type="Proteomes" id="UP000619079">
    <property type="component" value="Unassembled WGS sequence"/>
</dbReference>
<dbReference type="PANTHER" id="PTHR43194">
    <property type="entry name" value="HYDROLASE ALPHA/BETA FOLD FAMILY"/>
    <property type="match status" value="1"/>
</dbReference>
<dbReference type="Pfam" id="PF12697">
    <property type="entry name" value="Abhydrolase_6"/>
    <property type="match status" value="1"/>
</dbReference>
<dbReference type="SUPFAM" id="SSF53474">
    <property type="entry name" value="alpha/beta-Hydrolases"/>
    <property type="match status" value="1"/>
</dbReference>
<gene>
    <name evidence="2" type="ORF">JF290_19120</name>
</gene>
<dbReference type="AlphaFoldDB" id="A0A8J7IKH5"/>
<dbReference type="EMBL" id="JAELVR010000017">
    <property type="protein sequence ID" value="MBJ6373637.1"/>
    <property type="molecule type" value="Genomic_DNA"/>
</dbReference>
<evidence type="ECO:0000259" key="1">
    <source>
        <dbReference type="Pfam" id="PF12697"/>
    </source>
</evidence>
<keyword evidence="3" id="KW-1185">Reference proteome</keyword>
<proteinExistence type="predicted"/>
<sequence length="305" mass="33394">MTGYLLLALLALLIAAPILRETLRRPVDDAARRTAPGATADLSRGATHYRWFGPQDGPVIVCVHGLTTPSYVWHGLAVPLAERGHRVLVYDLYGRGLSDRPTDPQTLDFHVAQLQELLDDQQVTEPFVLFGHSMGGAIATRFAANQPERIRRLVLVTPAGMAVTTDALTRFIIRTPLIGDWLMLAIYPRQHRAYAEAERPLPSSVPGIVDLQQAELDRRGYIPAVLSSMRGVFGSDLESAHRALHRAGTPVLALWGEIDPVIPLSARDTLARWNPDARQEVIPGAGHGVPYNDTDAVMALLPDPL</sequence>
<organism evidence="2 3">
    <name type="scientific">Sedimentitalea arenosa</name>
    <dbReference type="NCBI Taxonomy" id="2798803"/>
    <lineage>
        <taxon>Bacteria</taxon>
        <taxon>Pseudomonadati</taxon>
        <taxon>Pseudomonadota</taxon>
        <taxon>Alphaproteobacteria</taxon>
        <taxon>Rhodobacterales</taxon>
        <taxon>Paracoccaceae</taxon>
        <taxon>Sedimentitalea</taxon>
    </lineage>
</organism>
<dbReference type="InterPro" id="IPR050228">
    <property type="entry name" value="Carboxylesterase_BioH"/>
</dbReference>